<evidence type="ECO:0000256" key="1">
    <source>
        <dbReference type="SAM" id="MobiDB-lite"/>
    </source>
</evidence>
<dbReference type="EMBL" id="JBEPTQ010000002">
    <property type="protein sequence ID" value="MET4724551.1"/>
    <property type="molecule type" value="Genomic_DNA"/>
</dbReference>
<dbReference type="Proteomes" id="UP001549291">
    <property type="component" value="Unassembled WGS sequence"/>
</dbReference>
<comment type="caution">
    <text evidence="2">The sequence shown here is derived from an EMBL/GenBank/DDBJ whole genome shotgun (WGS) entry which is preliminary data.</text>
</comment>
<evidence type="ECO:0000313" key="2">
    <source>
        <dbReference type="EMBL" id="MET4724551.1"/>
    </source>
</evidence>
<gene>
    <name evidence="2" type="ORF">ABIF63_008657</name>
</gene>
<name>A0ABV2S5T7_BRAJP</name>
<keyword evidence="3" id="KW-1185">Reference proteome</keyword>
<organism evidence="2 3">
    <name type="scientific">Bradyrhizobium japonicum</name>
    <dbReference type="NCBI Taxonomy" id="375"/>
    <lineage>
        <taxon>Bacteria</taxon>
        <taxon>Pseudomonadati</taxon>
        <taxon>Pseudomonadota</taxon>
        <taxon>Alphaproteobacteria</taxon>
        <taxon>Hyphomicrobiales</taxon>
        <taxon>Nitrobacteraceae</taxon>
        <taxon>Bradyrhizobium</taxon>
    </lineage>
</organism>
<evidence type="ECO:0000313" key="3">
    <source>
        <dbReference type="Proteomes" id="UP001549291"/>
    </source>
</evidence>
<evidence type="ECO:0008006" key="4">
    <source>
        <dbReference type="Google" id="ProtNLM"/>
    </source>
</evidence>
<proteinExistence type="predicted"/>
<feature type="region of interest" description="Disordered" evidence="1">
    <location>
        <begin position="1"/>
        <end position="32"/>
    </location>
</feature>
<sequence>MSKDDQGAPARIAKHEPELSAPDRGLGALETKQADRAIEDALEDDEVREALRLHQRGKRP</sequence>
<protein>
    <recommendedName>
        <fullName evidence="4">YfhD family protein</fullName>
    </recommendedName>
</protein>
<reference evidence="2 3" key="1">
    <citation type="submission" date="2024-06" db="EMBL/GenBank/DDBJ databases">
        <title>Genomic Encyclopedia of Type Strains, Phase V (KMG-V): Genome sequencing to study the core and pangenomes of soil and plant-associated prokaryotes.</title>
        <authorList>
            <person name="Whitman W."/>
        </authorList>
    </citation>
    <scope>NUCLEOTIDE SEQUENCE [LARGE SCALE GENOMIC DNA]</scope>
    <source>
        <strain evidence="2 3">USDA 160</strain>
    </source>
</reference>
<accession>A0ABV2S5T7</accession>